<gene>
    <name evidence="2" type="ORF">M8C21_010745</name>
</gene>
<feature type="transmembrane region" description="Helical" evidence="1">
    <location>
        <begin position="39"/>
        <end position="56"/>
    </location>
</feature>
<keyword evidence="1" id="KW-0472">Membrane</keyword>
<comment type="caution">
    <text evidence="2">The sequence shown here is derived from an EMBL/GenBank/DDBJ whole genome shotgun (WGS) entry which is preliminary data.</text>
</comment>
<evidence type="ECO:0000256" key="1">
    <source>
        <dbReference type="SAM" id="Phobius"/>
    </source>
</evidence>
<dbReference type="AlphaFoldDB" id="A0AAD5CD25"/>
<protein>
    <submittedName>
        <fullName evidence="2">Uncharacterized protein</fullName>
    </submittedName>
</protein>
<keyword evidence="3" id="KW-1185">Reference proteome</keyword>
<dbReference type="GO" id="GO:0016887">
    <property type="term" value="F:ATP hydrolysis activity"/>
    <property type="evidence" value="ECO:0007669"/>
    <property type="project" value="InterPro"/>
</dbReference>
<name>A0AAD5CD25_AMBAR</name>
<accession>A0AAD5CD25</accession>
<organism evidence="2 3">
    <name type="scientific">Ambrosia artemisiifolia</name>
    <name type="common">Common ragweed</name>
    <dbReference type="NCBI Taxonomy" id="4212"/>
    <lineage>
        <taxon>Eukaryota</taxon>
        <taxon>Viridiplantae</taxon>
        <taxon>Streptophyta</taxon>
        <taxon>Embryophyta</taxon>
        <taxon>Tracheophyta</taxon>
        <taxon>Spermatophyta</taxon>
        <taxon>Magnoliopsida</taxon>
        <taxon>eudicotyledons</taxon>
        <taxon>Gunneridae</taxon>
        <taxon>Pentapetalae</taxon>
        <taxon>asterids</taxon>
        <taxon>campanulids</taxon>
        <taxon>Asterales</taxon>
        <taxon>Asteraceae</taxon>
        <taxon>Asteroideae</taxon>
        <taxon>Heliantheae alliance</taxon>
        <taxon>Heliantheae</taxon>
        <taxon>Ambrosia</taxon>
    </lineage>
</organism>
<dbReference type="PANTHER" id="PTHR23336:SF50">
    <property type="entry name" value="PROTEIN MICRORCHIDIA 1-RELATED"/>
    <property type="match status" value="1"/>
</dbReference>
<dbReference type="PANTHER" id="PTHR23336">
    <property type="entry name" value="ZINC FINGER CW-TYPE COILED-COIL DOMAIN PROTEIN 3"/>
    <property type="match status" value="1"/>
</dbReference>
<reference evidence="2" key="1">
    <citation type="submission" date="2022-06" db="EMBL/GenBank/DDBJ databases">
        <title>Uncovering the hologenomic basis of an extraordinary plant invasion.</title>
        <authorList>
            <person name="Bieker V.C."/>
            <person name="Martin M.D."/>
            <person name="Gilbert T."/>
            <person name="Hodgins K."/>
            <person name="Battlay P."/>
            <person name="Petersen B."/>
            <person name="Wilson J."/>
        </authorList>
    </citation>
    <scope>NUCLEOTIDE SEQUENCE</scope>
    <source>
        <strain evidence="2">AA19_3_7</strain>
        <tissue evidence="2">Leaf</tissue>
    </source>
</reference>
<dbReference type="EMBL" id="JAMZMK010008628">
    <property type="protein sequence ID" value="KAI7739402.1"/>
    <property type="molecule type" value="Genomic_DNA"/>
</dbReference>
<keyword evidence="1" id="KW-0812">Transmembrane</keyword>
<proteinExistence type="predicted"/>
<evidence type="ECO:0000313" key="2">
    <source>
        <dbReference type="EMBL" id="KAI7739402.1"/>
    </source>
</evidence>
<dbReference type="GO" id="GO:0005634">
    <property type="term" value="C:nucleus"/>
    <property type="evidence" value="ECO:0007669"/>
    <property type="project" value="TreeGrafter"/>
</dbReference>
<sequence length="57" mass="6406">MHLYLIAAIAELLDNAVDEINNGATFVKVDRVYSKRDNSPALLFLGIILDAFAFLYF</sequence>
<evidence type="ECO:0000313" key="3">
    <source>
        <dbReference type="Proteomes" id="UP001206925"/>
    </source>
</evidence>
<dbReference type="InterPro" id="IPR045261">
    <property type="entry name" value="MORC_ATPase"/>
</dbReference>
<keyword evidence="1" id="KW-1133">Transmembrane helix</keyword>
<dbReference type="Proteomes" id="UP001206925">
    <property type="component" value="Unassembled WGS sequence"/>
</dbReference>